<dbReference type="Gene3D" id="1.20.58.1290">
    <property type="entry name" value="CarD-like, C-terminal domain"/>
    <property type="match status" value="1"/>
</dbReference>
<accession>A0A2Y9BE47</accession>
<keyword evidence="2" id="KW-1185">Reference proteome</keyword>
<evidence type="ECO:0000313" key="1">
    <source>
        <dbReference type="EMBL" id="PWJ29044.1"/>
    </source>
</evidence>
<comment type="caution">
    <text evidence="1">The sequence shown here is derived from an EMBL/GenBank/DDBJ whole genome shotgun (WGS) entry which is preliminary data.</text>
</comment>
<evidence type="ECO:0000313" key="2">
    <source>
        <dbReference type="Proteomes" id="UP000245845"/>
    </source>
</evidence>
<dbReference type="InterPro" id="IPR042215">
    <property type="entry name" value="CarD-like_C"/>
</dbReference>
<organism evidence="1 2">
    <name type="scientific">Faecalicatena orotica</name>
    <dbReference type="NCBI Taxonomy" id="1544"/>
    <lineage>
        <taxon>Bacteria</taxon>
        <taxon>Bacillati</taxon>
        <taxon>Bacillota</taxon>
        <taxon>Clostridia</taxon>
        <taxon>Lachnospirales</taxon>
        <taxon>Lachnospiraceae</taxon>
        <taxon>Faecalicatena</taxon>
    </lineage>
</organism>
<name>A0A2Y9BE47_9FIRM</name>
<gene>
    <name evidence="1" type="ORF">A8806_107193</name>
</gene>
<dbReference type="Gene3D" id="2.40.10.170">
    <property type="match status" value="1"/>
</dbReference>
<dbReference type="EMBL" id="QGDL01000007">
    <property type="protein sequence ID" value="PWJ29044.1"/>
    <property type="molecule type" value="Genomic_DNA"/>
</dbReference>
<proteinExistence type="predicted"/>
<dbReference type="Proteomes" id="UP000245845">
    <property type="component" value="Unassembled WGS sequence"/>
</dbReference>
<dbReference type="OrthoDB" id="9786074at2"/>
<dbReference type="RefSeq" id="WP_109731577.1">
    <property type="nucleotide sequence ID" value="NZ_BAAACK010000011.1"/>
</dbReference>
<sequence>MYQINEIVVYENGDLYTIKDIGVPDFIKSDRKYYTLESLENSKNVVYVTLENEDKLRTVISRETAANCLAKLPEIEGQYNPNAKERDKEYLDVIKNGCCLTRLKMFKGILQEKNRRVGTGKHLCVSDDRYLQKVGKLIDYEFSVALNVPIDQLHGWIEDAL</sequence>
<dbReference type="AlphaFoldDB" id="A0A2Y9BE47"/>
<reference evidence="1 2" key="1">
    <citation type="submission" date="2018-05" db="EMBL/GenBank/DDBJ databases">
        <title>The Hungate 1000. A catalogue of reference genomes from the rumen microbiome.</title>
        <authorList>
            <person name="Kelly W."/>
        </authorList>
    </citation>
    <scope>NUCLEOTIDE SEQUENCE [LARGE SCALE GENOMIC DNA]</scope>
    <source>
        <strain evidence="1 2">NLAE-zl-C242</strain>
    </source>
</reference>
<protein>
    <submittedName>
        <fullName evidence="1">CarD family transcriptional regulator</fullName>
    </submittedName>
</protein>